<protein>
    <submittedName>
        <fullName evidence="1">Uncharacterized protein</fullName>
    </submittedName>
</protein>
<dbReference type="EMBL" id="CAJZBQ010000012">
    <property type="protein sequence ID" value="CAG9314599.1"/>
    <property type="molecule type" value="Genomic_DNA"/>
</dbReference>
<keyword evidence="2" id="KW-1185">Reference proteome</keyword>
<accession>A0AAU9IGL7</accession>
<reference evidence="1" key="1">
    <citation type="submission" date="2021-09" db="EMBL/GenBank/DDBJ databases">
        <authorList>
            <consortium name="AG Swart"/>
            <person name="Singh M."/>
            <person name="Singh A."/>
            <person name="Seah K."/>
            <person name="Emmerich C."/>
        </authorList>
    </citation>
    <scope>NUCLEOTIDE SEQUENCE</scope>
    <source>
        <strain evidence="1">ATCC30299</strain>
    </source>
</reference>
<evidence type="ECO:0000313" key="2">
    <source>
        <dbReference type="Proteomes" id="UP001162131"/>
    </source>
</evidence>
<organism evidence="1 2">
    <name type="scientific">Blepharisma stoltei</name>
    <dbReference type="NCBI Taxonomy" id="1481888"/>
    <lineage>
        <taxon>Eukaryota</taxon>
        <taxon>Sar</taxon>
        <taxon>Alveolata</taxon>
        <taxon>Ciliophora</taxon>
        <taxon>Postciliodesmatophora</taxon>
        <taxon>Heterotrichea</taxon>
        <taxon>Heterotrichida</taxon>
        <taxon>Blepharismidae</taxon>
        <taxon>Blepharisma</taxon>
    </lineage>
</organism>
<evidence type="ECO:0000313" key="1">
    <source>
        <dbReference type="EMBL" id="CAG9314599.1"/>
    </source>
</evidence>
<gene>
    <name evidence="1" type="ORF">BSTOLATCC_MIC11600</name>
</gene>
<comment type="caution">
    <text evidence="1">The sequence shown here is derived from an EMBL/GenBank/DDBJ whole genome shotgun (WGS) entry which is preliminary data.</text>
</comment>
<sequence length="124" mass="14609">MFLGARAMRLLKVALKIAIYPPMALLVIYTPQIISNNPRFFVWYDQLMLRPYLRKAEEMEALKTEELRSEPDDRMIESFNQFLSKYERLKASIFGTKTFDETFPSDEEIEKHGKNVILLDIESN</sequence>
<proteinExistence type="predicted"/>
<dbReference type="Proteomes" id="UP001162131">
    <property type="component" value="Unassembled WGS sequence"/>
</dbReference>
<dbReference type="AlphaFoldDB" id="A0AAU9IGL7"/>
<name>A0AAU9IGL7_9CILI</name>